<keyword evidence="4" id="KW-1185">Reference proteome</keyword>
<dbReference type="GO" id="GO:0047617">
    <property type="term" value="F:fatty acyl-CoA hydrolase activity"/>
    <property type="evidence" value="ECO:0007669"/>
    <property type="project" value="TreeGrafter"/>
</dbReference>
<evidence type="ECO:0000313" key="3">
    <source>
        <dbReference type="EMBL" id="GGZ86305.1"/>
    </source>
</evidence>
<dbReference type="Gene3D" id="3.10.129.10">
    <property type="entry name" value="Hotdog Thioesterase"/>
    <property type="match status" value="1"/>
</dbReference>
<organism evidence="3 4">
    <name type="scientific">Novosphingobium arvoryzae</name>
    <dbReference type="NCBI Taxonomy" id="1256514"/>
    <lineage>
        <taxon>Bacteria</taxon>
        <taxon>Pseudomonadati</taxon>
        <taxon>Pseudomonadota</taxon>
        <taxon>Alphaproteobacteria</taxon>
        <taxon>Sphingomonadales</taxon>
        <taxon>Sphingomonadaceae</taxon>
        <taxon>Novosphingobium</taxon>
    </lineage>
</organism>
<evidence type="ECO:0008006" key="5">
    <source>
        <dbReference type="Google" id="ProtNLM"/>
    </source>
</evidence>
<dbReference type="AlphaFoldDB" id="A0A918VCC3"/>
<dbReference type="Proteomes" id="UP000634139">
    <property type="component" value="Unassembled WGS sequence"/>
</dbReference>
<evidence type="ECO:0000313" key="4">
    <source>
        <dbReference type="Proteomes" id="UP000634139"/>
    </source>
</evidence>
<comment type="similarity">
    <text evidence="1">Belongs to the 4-hydroxybenzoyl-CoA thioesterase family.</text>
</comment>
<dbReference type="Pfam" id="PF13279">
    <property type="entry name" value="4HBT_2"/>
    <property type="match status" value="1"/>
</dbReference>
<reference evidence="3" key="2">
    <citation type="submission" date="2020-09" db="EMBL/GenBank/DDBJ databases">
        <authorList>
            <person name="Sun Q."/>
            <person name="Kim S."/>
        </authorList>
    </citation>
    <scope>NUCLEOTIDE SEQUENCE</scope>
    <source>
        <strain evidence="3">KCTC 32422</strain>
    </source>
</reference>
<dbReference type="EMBL" id="BMZD01000001">
    <property type="protein sequence ID" value="GGZ86305.1"/>
    <property type="molecule type" value="Genomic_DNA"/>
</dbReference>
<sequence length="144" mass="16018">MPRPDPALLDPARYPFRLETTTRFADVDPNQHLNNVALAAMMEDGRVRFNFAIGFREAIAPRRAMVASMGIEYLAQGYFPDPVEVRCAIEGVGRTSFTIIQLMSQGGRNVAFARSIIVCTDGDTPSPIPDDFRARLISDWSLRA</sequence>
<gene>
    <name evidence="3" type="ORF">GCM10011617_01030</name>
</gene>
<protein>
    <recommendedName>
        <fullName evidence="5">Acyl-CoA thioester hydrolase</fullName>
    </recommendedName>
</protein>
<dbReference type="SUPFAM" id="SSF54637">
    <property type="entry name" value="Thioesterase/thiol ester dehydrase-isomerase"/>
    <property type="match status" value="1"/>
</dbReference>
<dbReference type="PANTHER" id="PTHR31793">
    <property type="entry name" value="4-HYDROXYBENZOYL-COA THIOESTERASE FAMILY MEMBER"/>
    <property type="match status" value="1"/>
</dbReference>
<dbReference type="PANTHER" id="PTHR31793:SF27">
    <property type="entry name" value="NOVEL THIOESTERASE SUPERFAMILY DOMAIN AND SAPOSIN A-TYPE DOMAIN CONTAINING PROTEIN (0610012H03RIK)"/>
    <property type="match status" value="1"/>
</dbReference>
<proteinExistence type="inferred from homology"/>
<reference evidence="3" key="1">
    <citation type="journal article" date="2014" name="Int. J. Syst. Evol. Microbiol.">
        <title>Complete genome sequence of Corynebacterium casei LMG S-19264T (=DSM 44701T), isolated from a smear-ripened cheese.</title>
        <authorList>
            <consortium name="US DOE Joint Genome Institute (JGI-PGF)"/>
            <person name="Walter F."/>
            <person name="Albersmeier A."/>
            <person name="Kalinowski J."/>
            <person name="Ruckert C."/>
        </authorList>
    </citation>
    <scope>NUCLEOTIDE SEQUENCE</scope>
    <source>
        <strain evidence="3">KCTC 32422</strain>
    </source>
</reference>
<name>A0A918VCC3_9SPHN</name>
<dbReference type="InterPro" id="IPR050563">
    <property type="entry name" value="4-hydroxybenzoyl-CoA_TE"/>
</dbReference>
<accession>A0A918VCC3</accession>
<dbReference type="CDD" id="cd00586">
    <property type="entry name" value="4HBT"/>
    <property type="match status" value="1"/>
</dbReference>
<comment type="caution">
    <text evidence="3">The sequence shown here is derived from an EMBL/GenBank/DDBJ whole genome shotgun (WGS) entry which is preliminary data.</text>
</comment>
<evidence type="ECO:0000256" key="2">
    <source>
        <dbReference type="ARBA" id="ARBA00022801"/>
    </source>
</evidence>
<dbReference type="InterPro" id="IPR029069">
    <property type="entry name" value="HotDog_dom_sf"/>
</dbReference>
<keyword evidence="2" id="KW-0378">Hydrolase</keyword>
<dbReference type="RefSeq" id="WP_189538472.1">
    <property type="nucleotide sequence ID" value="NZ_BMZD01000001.1"/>
</dbReference>
<evidence type="ECO:0000256" key="1">
    <source>
        <dbReference type="ARBA" id="ARBA00005953"/>
    </source>
</evidence>